<evidence type="ECO:0000313" key="1">
    <source>
        <dbReference type="EMBL" id="KAK7947040.1"/>
    </source>
</evidence>
<evidence type="ECO:0000313" key="2">
    <source>
        <dbReference type="Proteomes" id="UP001391051"/>
    </source>
</evidence>
<proteinExistence type="predicted"/>
<dbReference type="EMBL" id="JAQQWE010000007">
    <property type="protein sequence ID" value="KAK7947040.1"/>
    <property type="molecule type" value="Genomic_DNA"/>
</dbReference>
<organism evidence="1 2">
    <name type="scientific">Apiospora aurea</name>
    <dbReference type="NCBI Taxonomy" id="335848"/>
    <lineage>
        <taxon>Eukaryota</taxon>
        <taxon>Fungi</taxon>
        <taxon>Dikarya</taxon>
        <taxon>Ascomycota</taxon>
        <taxon>Pezizomycotina</taxon>
        <taxon>Sordariomycetes</taxon>
        <taxon>Xylariomycetidae</taxon>
        <taxon>Amphisphaeriales</taxon>
        <taxon>Apiosporaceae</taxon>
        <taxon>Apiospora</taxon>
    </lineage>
</organism>
<accession>A0ABR1Q4W9</accession>
<name>A0ABR1Q4W9_9PEZI</name>
<dbReference type="Proteomes" id="UP001391051">
    <property type="component" value="Unassembled WGS sequence"/>
</dbReference>
<sequence>MAVLIVAQFPCVQSPAKGGLEQEINLFVSQGVVAGYVQRLLQASEVEGVACIPYVQLQVLKSLHQAALAKLEEPPLKLPHVTVHLFLALETILQFQVSLRVRLVPEDHREPEPGTVQLQFQRLVLADHEPGTGQLQFQVQSLCWPGNFVAATRSPVARGGSLEW</sequence>
<keyword evidence="2" id="KW-1185">Reference proteome</keyword>
<dbReference type="GeneID" id="92080645"/>
<comment type="caution">
    <text evidence="1">The sequence shown here is derived from an EMBL/GenBank/DDBJ whole genome shotgun (WGS) entry which is preliminary data.</text>
</comment>
<dbReference type="RefSeq" id="XP_066697074.1">
    <property type="nucleotide sequence ID" value="XM_066847583.1"/>
</dbReference>
<gene>
    <name evidence="1" type="ORF">PG986_011361</name>
</gene>
<reference evidence="1 2" key="1">
    <citation type="submission" date="2023-01" db="EMBL/GenBank/DDBJ databases">
        <title>Analysis of 21 Apiospora genomes using comparative genomics revels a genus with tremendous synthesis potential of carbohydrate active enzymes and secondary metabolites.</title>
        <authorList>
            <person name="Sorensen T."/>
        </authorList>
    </citation>
    <scope>NUCLEOTIDE SEQUENCE [LARGE SCALE GENOMIC DNA]</scope>
    <source>
        <strain evidence="1 2">CBS 24483</strain>
    </source>
</reference>
<protein>
    <submittedName>
        <fullName evidence="1">Uncharacterized protein</fullName>
    </submittedName>
</protein>